<feature type="non-terminal residue" evidence="2">
    <location>
        <position position="1"/>
    </location>
</feature>
<dbReference type="AlphaFoldDB" id="Q30DW0"/>
<feature type="region of interest" description="Disordered" evidence="1">
    <location>
        <begin position="1"/>
        <end position="20"/>
    </location>
</feature>
<reference evidence="2" key="2">
    <citation type="journal article" date="2006" name="Anim. Genet.">
        <title>Sequence diversity and rates of molecular evolution between sheep and cattle genes.</title>
        <authorList>
            <person name="Kijas J.W."/>
            <person name="Menzies M."/>
            <person name="Ingham A."/>
        </authorList>
    </citation>
    <scope>NUCLEOTIDE SEQUENCE</scope>
</reference>
<evidence type="ECO:0000313" key="2">
    <source>
        <dbReference type="EMBL" id="ABB02263.1"/>
    </source>
</evidence>
<organism evidence="2">
    <name type="scientific">Ovis aries</name>
    <name type="common">Sheep</name>
    <dbReference type="NCBI Taxonomy" id="9940"/>
    <lineage>
        <taxon>Eukaryota</taxon>
        <taxon>Metazoa</taxon>
        <taxon>Chordata</taxon>
        <taxon>Craniata</taxon>
        <taxon>Vertebrata</taxon>
        <taxon>Euteleostomi</taxon>
        <taxon>Mammalia</taxon>
        <taxon>Eutheria</taxon>
        <taxon>Laurasiatheria</taxon>
        <taxon>Artiodactyla</taxon>
        <taxon>Ruminantia</taxon>
        <taxon>Pecora</taxon>
        <taxon>Bovidae</taxon>
        <taxon>Caprinae</taxon>
        <taxon>Ovis</taxon>
    </lineage>
</organism>
<reference evidence="2" key="1">
    <citation type="submission" date="2005-08" db="EMBL/GenBank/DDBJ databases">
        <authorList>
            <person name="Ingham A.B."/>
            <person name="Menzies M.L."/>
            <person name="Kijas J.W."/>
        </authorList>
    </citation>
    <scope>NUCLEOTIDE SEQUENCE</scope>
</reference>
<feature type="compositionally biased region" description="Basic residues" evidence="1">
    <location>
        <begin position="25"/>
        <end position="34"/>
    </location>
</feature>
<proteinExistence type="evidence at transcript level"/>
<feature type="region of interest" description="Disordered" evidence="1">
    <location>
        <begin position="25"/>
        <end position="64"/>
    </location>
</feature>
<gene>
    <name evidence="2" type="primary">CTNNBL1</name>
</gene>
<name>Q30DW0_SHEEP</name>
<feature type="non-terminal residue" evidence="2">
    <location>
        <position position="64"/>
    </location>
</feature>
<dbReference type="EMBL" id="DQ152928">
    <property type="protein sequence ID" value="ABB02263.1"/>
    <property type="molecule type" value="mRNA"/>
</dbReference>
<protein>
    <submittedName>
        <fullName evidence="2">Catenin beta-like 1</fullName>
    </submittedName>
</protein>
<accession>Q30DW0</accession>
<evidence type="ECO:0000256" key="1">
    <source>
        <dbReference type="SAM" id="MobiDB-lite"/>
    </source>
</evidence>
<sequence>RDLQCQRAPDSPEGSPDPEYAWKLHQNRQAHHQGVRGEHRGRQEPGIPGERTEAHPGLAGELLG</sequence>